<feature type="compositionally biased region" description="Polar residues" evidence="6">
    <location>
        <begin position="1"/>
        <end position="12"/>
    </location>
</feature>
<feature type="compositionally biased region" description="Low complexity" evidence="6">
    <location>
        <begin position="44"/>
        <end position="56"/>
    </location>
</feature>
<keyword evidence="5" id="KW-0539">Nucleus</keyword>
<dbReference type="GO" id="GO:0000978">
    <property type="term" value="F:RNA polymerase II cis-regulatory region sequence-specific DNA binding"/>
    <property type="evidence" value="ECO:0007669"/>
    <property type="project" value="TreeGrafter"/>
</dbReference>
<feature type="domain" description="BHLH" evidence="7">
    <location>
        <begin position="73"/>
        <end position="124"/>
    </location>
</feature>
<evidence type="ECO:0000256" key="5">
    <source>
        <dbReference type="ARBA" id="ARBA00023242"/>
    </source>
</evidence>
<comment type="caution">
    <text evidence="8">The sequence shown here is derived from an EMBL/GenBank/DDBJ whole genome shotgun (WGS) entry which is preliminary data.</text>
</comment>
<dbReference type="Pfam" id="PF00010">
    <property type="entry name" value="HLH"/>
    <property type="match status" value="1"/>
</dbReference>
<evidence type="ECO:0000256" key="6">
    <source>
        <dbReference type="SAM" id="MobiDB-lite"/>
    </source>
</evidence>
<evidence type="ECO:0000256" key="1">
    <source>
        <dbReference type="ARBA" id="ARBA00004123"/>
    </source>
</evidence>
<protein>
    <recommendedName>
        <fullName evidence="7">BHLH domain-containing protein</fullName>
    </recommendedName>
</protein>
<reference evidence="8 9" key="1">
    <citation type="submission" date="2016-07" db="EMBL/GenBank/DDBJ databases">
        <title>Pervasive Adenine N6-methylation of Active Genes in Fungi.</title>
        <authorList>
            <consortium name="DOE Joint Genome Institute"/>
            <person name="Mondo S.J."/>
            <person name="Dannebaum R.O."/>
            <person name="Kuo R.C."/>
            <person name="Labutti K."/>
            <person name="Haridas S."/>
            <person name="Kuo A."/>
            <person name="Salamov A."/>
            <person name="Ahrendt S.R."/>
            <person name="Lipzen A."/>
            <person name="Sullivan W."/>
            <person name="Andreopoulos W.B."/>
            <person name="Clum A."/>
            <person name="Lindquist E."/>
            <person name="Daum C."/>
            <person name="Ramamoorthy G.K."/>
            <person name="Gryganskyi A."/>
            <person name="Culley D."/>
            <person name="Magnuson J.K."/>
            <person name="James T.Y."/>
            <person name="O'Malley M.A."/>
            <person name="Stajich J.E."/>
            <person name="Spatafora J.W."/>
            <person name="Visel A."/>
            <person name="Grigoriev I.V."/>
        </authorList>
    </citation>
    <scope>NUCLEOTIDE SEQUENCE [LARGE SCALE GENOMIC DNA]</scope>
    <source>
        <strain evidence="8 9">NRRL 3301</strain>
    </source>
</reference>
<dbReference type="GO" id="GO:0000981">
    <property type="term" value="F:DNA-binding transcription factor activity, RNA polymerase II-specific"/>
    <property type="evidence" value="ECO:0007669"/>
    <property type="project" value="TreeGrafter"/>
</dbReference>
<evidence type="ECO:0000256" key="2">
    <source>
        <dbReference type="ARBA" id="ARBA00023015"/>
    </source>
</evidence>
<evidence type="ECO:0000259" key="7">
    <source>
        <dbReference type="PROSITE" id="PS50888"/>
    </source>
</evidence>
<evidence type="ECO:0000256" key="3">
    <source>
        <dbReference type="ARBA" id="ARBA00023125"/>
    </source>
</evidence>
<dbReference type="OrthoDB" id="5778525at2759"/>
<gene>
    <name evidence="8" type="ORF">DM01DRAFT_310416</name>
</gene>
<evidence type="ECO:0000313" key="8">
    <source>
        <dbReference type="EMBL" id="ORX53574.1"/>
    </source>
</evidence>
<dbReference type="SMART" id="SM00353">
    <property type="entry name" value="HLH"/>
    <property type="match status" value="1"/>
</dbReference>
<dbReference type="GO" id="GO:0046983">
    <property type="term" value="F:protein dimerization activity"/>
    <property type="evidence" value="ECO:0007669"/>
    <property type="project" value="InterPro"/>
</dbReference>
<keyword evidence="3" id="KW-0238">DNA-binding</keyword>
<dbReference type="InterPro" id="IPR036638">
    <property type="entry name" value="HLH_DNA-bd_sf"/>
</dbReference>
<dbReference type="EMBL" id="MCGT01000015">
    <property type="protein sequence ID" value="ORX53574.1"/>
    <property type="molecule type" value="Genomic_DNA"/>
</dbReference>
<comment type="subcellular location">
    <subcellularLocation>
        <location evidence="1">Nucleus</location>
    </subcellularLocation>
</comment>
<keyword evidence="4" id="KW-0804">Transcription</keyword>
<dbReference type="PROSITE" id="PS50888">
    <property type="entry name" value="BHLH"/>
    <property type="match status" value="1"/>
</dbReference>
<evidence type="ECO:0000313" key="9">
    <source>
        <dbReference type="Proteomes" id="UP000242146"/>
    </source>
</evidence>
<keyword evidence="9" id="KW-1185">Reference proteome</keyword>
<dbReference type="InterPro" id="IPR011598">
    <property type="entry name" value="bHLH_dom"/>
</dbReference>
<dbReference type="InterPro" id="IPR052207">
    <property type="entry name" value="Max-like/E-box_TFs"/>
</dbReference>
<dbReference type="PANTHER" id="PTHR15741:SF27">
    <property type="entry name" value="TRANSCRIPTION FACTOR AP-4"/>
    <property type="match status" value="1"/>
</dbReference>
<dbReference type="AlphaFoldDB" id="A0A1X2GGY8"/>
<dbReference type="Proteomes" id="UP000242146">
    <property type="component" value="Unassembled WGS sequence"/>
</dbReference>
<feature type="region of interest" description="Disordered" evidence="6">
    <location>
        <begin position="1"/>
        <end position="84"/>
    </location>
</feature>
<dbReference type="Gene3D" id="4.10.280.10">
    <property type="entry name" value="Helix-loop-helix DNA-binding domain"/>
    <property type="match status" value="1"/>
</dbReference>
<dbReference type="GO" id="GO:0005634">
    <property type="term" value="C:nucleus"/>
    <property type="evidence" value="ECO:0007669"/>
    <property type="project" value="UniProtKB-SubCell"/>
</dbReference>
<evidence type="ECO:0000256" key="4">
    <source>
        <dbReference type="ARBA" id="ARBA00023163"/>
    </source>
</evidence>
<organism evidence="8 9">
    <name type="scientific">Hesseltinella vesiculosa</name>
    <dbReference type="NCBI Taxonomy" id="101127"/>
    <lineage>
        <taxon>Eukaryota</taxon>
        <taxon>Fungi</taxon>
        <taxon>Fungi incertae sedis</taxon>
        <taxon>Mucoromycota</taxon>
        <taxon>Mucoromycotina</taxon>
        <taxon>Mucoromycetes</taxon>
        <taxon>Mucorales</taxon>
        <taxon>Cunninghamellaceae</taxon>
        <taxon>Hesseltinella</taxon>
    </lineage>
</organism>
<feature type="compositionally biased region" description="Basic and acidic residues" evidence="6">
    <location>
        <begin position="64"/>
        <end position="84"/>
    </location>
</feature>
<accession>A0A1X2GGY8</accession>
<dbReference type="PANTHER" id="PTHR15741">
    <property type="entry name" value="BASIC HELIX-LOOP-HELIX ZIP TRANSCRIPTION FACTOR"/>
    <property type="match status" value="1"/>
</dbReference>
<keyword evidence="2" id="KW-0805">Transcription regulation</keyword>
<dbReference type="STRING" id="101127.A0A1X2GGY8"/>
<dbReference type="SUPFAM" id="SSF47459">
    <property type="entry name" value="HLH, helix-loop-helix DNA-binding domain"/>
    <property type="match status" value="1"/>
</dbReference>
<sequence>MYSSSNGQQLSQLPDLDEQHSVLREPLKRKTDKQRDRQSPYNPSSSKASSSSAKARAGGRGKKPPHELLSDEQKKANHIASEQKRRANIRIGFDQLVDIVPTLSHCHRSESLILQKSFDYIQQLMDTKTQLKDRVRELQVLLGDL</sequence>
<proteinExistence type="predicted"/>
<name>A0A1X2GGY8_9FUNG</name>
<feature type="compositionally biased region" description="Basic and acidic residues" evidence="6">
    <location>
        <begin position="17"/>
        <end position="38"/>
    </location>
</feature>